<protein>
    <submittedName>
        <fullName evidence="2">POLYADENYLATION AND CLEAVAGE FACTOR-like protein 1-RELATED</fullName>
    </submittedName>
</protein>
<evidence type="ECO:0000256" key="1">
    <source>
        <dbReference type="SAM" id="Phobius"/>
    </source>
</evidence>
<accession>A0A9Q0PMD9</accession>
<keyword evidence="3" id="KW-1185">Reference proteome</keyword>
<comment type="caution">
    <text evidence="2">The sequence shown here is derived from an EMBL/GenBank/DDBJ whole genome shotgun (WGS) entry which is preliminary data.</text>
</comment>
<reference evidence="2" key="2">
    <citation type="journal article" date="2023" name="Int. J. Mol. Sci.">
        <title>De Novo Assembly and Annotation of 11 Diverse Shrub Willow (Salix) Genomes Reveals Novel Gene Organization in Sex-Linked Regions.</title>
        <authorList>
            <person name="Hyden B."/>
            <person name="Feng K."/>
            <person name="Yates T.B."/>
            <person name="Jawdy S."/>
            <person name="Cereghino C."/>
            <person name="Smart L.B."/>
            <person name="Muchero W."/>
        </authorList>
    </citation>
    <scope>NUCLEOTIDE SEQUENCE</scope>
    <source>
        <tissue evidence="2">Shoot tip</tissue>
    </source>
</reference>
<name>A0A9Q0PMD9_9ROSI</name>
<proteinExistence type="predicted"/>
<keyword evidence="1" id="KW-1133">Transmembrane helix</keyword>
<gene>
    <name evidence="2" type="ORF">OIU74_015568</name>
</gene>
<evidence type="ECO:0000313" key="3">
    <source>
        <dbReference type="Proteomes" id="UP001151752"/>
    </source>
</evidence>
<sequence>MKKSLCRLKYILFSYWIYVIRLEGLIYNLLYDHLPLLPIKQSQAIANQIRPLIVIAFAFLEEIKALAVCKDIINMAATLITRKDHHRPMEVPNLHNPVLDSQKRSRTRYMEQQQQGGDYYHRNQLGLQAKNPRVDRFNNNGVVNYGPEIHSLSQLQGKKVELNYGVSGFHARVQAWKPELSNDGGLAPKFQALPQLQDQEAGGMMGFLCQICKLGSLRVIILWFQGRILPIHGNFKA</sequence>
<organism evidence="2 3">
    <name type="scientific">Salix koriyanagi</name>
    <dbReference type="NCBI Taxonomy" id="2511006"/>
    <lineage>
        <taxon>Eukaryota</taxon>
        <taxon>Viridiplantae</taxon>
        <taxon>Streptophyta</taxon>
        <taxon>Embryophyta</taxon>
        <taxon>Tracheophyta</taxon>
        <taxon>Spermatophyta</taxon>
        <taxon>Magnoliopsida</taxon>
        <taxon>eudicotyledons</taxon>
        <taxon>Gunneridae</taxon>
        <taxon>Pentapetalae</taxon>
        <taxon>rosids</taxon>
        <taxon>fabids</taxon>
        <taxon>Malpighiales</taxon>
        <taxon>Salicaceae</taxon>
        <taxon>Saliceae</taxon>
        <taxon>Salix</taxon>
    </lineage>
</organism>
<keyword evidence="1" id="KW-0812">Transmembrane</keyword>
<dbReference type="AlphaFoldDB" id="A0A9Q0PMD9"/>
<feature type="transmembrane region" description="Helical" evidence="1">
    <location>
        <begin position="12"/>
        <end position="31"/>
    </location>
</feature>
<keyword evidence="1" id="KW-0472">Membrane</keyword>
<dbReference type="EMBL" id="JAPFFM010000018">
    <property type="protein sequence ID" value="KAJ6690913.1"/>
    <property type="molecule type" value="Genomic_DNA"/>
</dbReference>
<reference evidence="2" key="1">
    <citation type="submission" date="2022-11" db="EMBL/GenBank/DDBJ databases">
        <authorList>
            <person name="Hyden B.L."/>
            <person name="Feng K."/>
            <person name="Yates T."/>
            <person name="Jawdy S."/>
            <person name="Smart L.B."/>
            <person name="Muchero W."/>
        </authorList>
    </citation>
    <scope>NUCLEOTIDE SEQUENCE</scope>
    <source>
        <tissue evidence="2">Shoot tip</tissue>
    </source>
</reference>
<evidence type="ECO:0000313" key="2">
    <source>
        <dbReference type="EMBL" id="KAJ6690913.1"/>
    </source>
</evidence>
<dbReference type="Proteomes" id="UP001151752">
    <property type="component" value="Chromosome 17"/>
</dbReference>